<dbReference type="Proteomes" id="UP001472677">
    <property type="component" value="Unassembled WGS sequence"/>
</dbReference>
<sequence>MSSKRSSRKRKSPASLETIDGYNKLIQPSFCSVQKITPRNQGKQDCLDQALSFCEKVMEETSSQDYLTLLRCLHDYGTGNMTMVDLKIRIADYFPSFMDDFIRVLEFYGGEKDDVGKKKAEEEIDDGSLTESYRFLPKEVAGIHSSGTTELGKQVLNSICYCEQSSSSAGPRSMSPTEEKMNEREDKLFIIDMWKAWMRSTKENATKLDRAIRDGVIQNPKAEHVDSHFPGYNIKFIVKLYGKDGWSRVDRLRDDPRAFLPILIRRLDRMEIQTLPH</sequence>
<proteinExistence type="predicted"/>
<dbReference type="PANTHER" id="PTHR12346:SF0">
    <property type="entry name" value="SIN3A, ISOFORM G"/>
    <property type="match status" value="1"/>
</dbReference>
<feature type="domain" description="Histone deacetylase interacting" evidence="2">
    <location>
        <begin position="129"/>
        <end position="212"/>
    </location>
</feature>
<dbReference type="Pfam" id="PF08295">
    <property type="entry name" value="Sin3_corepress"/>
    <property type="match status" value="1"/>
</dbReference>
<evidence type="ECO:0000313" key="4">
    <source>
        <dbReference type="Proteomes" id="UP001472677"/>
    </source>
</evidence>
<accession>A0ABR2E7G3</accession>
<evidence type="ECO:0000259" key="2">
    <source>
        <dbReference type="Pfam" id="PF08295"/>
    </source>
</evidence>
<reference evidence="3 4" key="1">
    <citation type="journal article" date="2024" name="G3 (Bethesda)">
        <title>Genome assembly of Hibiscus sabdariffa L. provides insights into metabolisms of medicinal natural products.</title>
        <authorList>
            <person name="Kim T."/>
        </authorList>
    </citation>
    <scope>NUCLEOTIDE SEQUENCE [LARGE SCALE GENOMIC DNA]</scope>
    <source>
        <strain evidence="3">TK-2024</strain>
        <tissue evidence="3">Old leaves</tissue>
    </source>
</reference>
<evidence type="ECO:0000256" key="1">
    <source>
        <dbReference type="ARBA" id="ARBA00022491"/>
    </source>
</evidence>
<keyword evidence="1" id="KW-0678">Repressor</keyword>
<organism evidence="3 4">
    <name type="scientific">Hibiscus sabdariffa</name>
    <name type="common">roselle</name>
    <dbReference type="NCBI Taxonomy" id="183260"/>
    <lineage>
        <taxon>Eukaryota</taxon>
        <taxon>Viridiplantae</taxon>
        <taxon>Streptophyta</taxon>
        <taxon>Embryophyta</taxon>
        <taxon>Tracheophyta</taxon>
        <taxon>Spermatophyta</taxon>
        <taxon>Magnoliopsida</taxon>
        <taxon>eudicotyledons</taxon>
        <taxon>Gunneridae</taxon>
        <taxon>Pentapetalae</taxon>
        <taxon>rosids</taxon>
        <taxon>malvids</taxon>
        <taxon>Malvales</taxon>
        <taxon>Malvaceae</taxon>
        <taxon>Malvoideae</taxon>
        <taxon>Hibiscus</taxon>
    </lineage>
</organism>
<keyword evidence="4" id="KW-1185">Reference proteome</keyword>
<dbReference type="PANTHER" id="PTHR12346">
    <property type="entry name" value="SIN3B-RELATED"/>
    <property type="match status" value="1"/>
</dbReference>
<protein>
    <recommendedName>
        <fullName evidence="2">Histone deacetylase interacting domain-containing protein</fullName>
    </recommendedName>
</protein>
<name>A0ABR2E7G3_9ROSI</name>
<dbReference type="InterPro" id="IPR013194">
    <property type="entry name" value="HDAC_interact_dom"/>
</dbReference>
<dbReference type="InterPro" id="IPR039774">
    <property type="entry name" value="Sin3-like"/>
</dbReference>
<comment type="caution">
    <text evidence="3">The sequence shown here is derived from an EMBL/GenBank/DDBJ whole genome shotgun (WGS) entry which is preliminary data.</text>
</comment>
<dbReference type="EMBL" id="JBBPBM010000019">
    <property type="protein sequence ID" value="KAK8553961.1"/>
    <property type="molecule type" value="Genomic_DNA"/>
</dbReference>
<evidence type="ECO:0000313" key="3">
    <source>
        <dbReference type="EMBL" id="KAK8553961.1"/>
    </source>
</evidence>
<gene>
    <name evidence="3" type="ORF">V6N12_030940</name>
</gene>